<comment type="subcellular location">
    <subcellularLocation>
        <location evidence="1">Membrane</location>
        <topology evidence="1">Multi-pass membrane protein</topology>
    </subcellularLocation>
</comment>
<evidence type="ECO:0000256" key="5">
    <source>
        <dbReference type="ARBA" id="ARBA00023136"/>
    </source>
</evidence>
<protein>
    <submittedName>
        <fullName evidence="7">Lysoplasmalogenase</fullName>
    </submittedName>
</protein>
<feature type="transmembrane region" description="Helical" evidence="6">
    <location>
        <begin position="50"/>
        <end position="69"/>
    </location>
</feature>
<feature type="transmembrane region" description="Helical" evidence="6">
    <location>
        <begin position="131"/>
        <end position="148"/>
    </location>
</feature>
<dbReference type="PANTHER" id="PTHR31885">
    <property type="entry name" value="GH04784P"/>
    <property type="match status" value="1"/>
</dbReference>
<keyword evidence="3 6" id="KW-0812">Transmembrane</keyword>
<comment type="similarity">
    <text evidence="2">Belongs to the TMEM86 family.</text>
</comment>
<feature type="transmembrane region" description="Helical" evidence="6">
    <location>
        <begin position="160"/>
        <end position="178"/>
    </location>
</feature>
<dbReference type="InterPro" id="IPR012506">
    <property type="entry name" value="TMEM86B-like"/>
</dbReference>
<feature type="transmembrane region" description="Helical" evidence="6">
    <location>
        <begin position="190"/>
        <end position="208"/>
    </location>
</feature>
<sequence length="210" mass="23840">MLWSFIAVLFSGWLYVDASYRGPAWQRWLFKPVTMLLLLALAWQTPLLDVPGYLVVLGLLATLAADTLLLLPAQRLLYAFGAYFLSHLLYTVSFFVGQATFTFFWPLALTLVILASVFIAVIWGRLDAQRWPVCAFIIMTTLMVWVAGERYFALGTNANFSLLTGAALLFIAHATWLIHHYRFPFRAHQAIVAAGYFGGHFLIVRSLYYF</sequence>
<name>A0ABZ2GCF7_9GAMM</name>
<dbReference type="Proteomes" id="UP001379444">
    <property type="component" value="Chromosome"/>
</dbReference>
<evidence type="ECO:0000313" key="8">
    <source>
        <dbReference type="Proteomes" id="UP001379444"/>
    </source>
</evidence>
<dbReference type="Pfam" id="PF07947">
    <property type="entry name" value="YhhN"/>
    <property type="match status" value="1"/>
</dbReference>
<evidence type="ECO:0000313" key="7">
    <source>
        <dbReference type="EMBL" id="WWO38674.1"/>
    </source>
</evidence>
<proteinExistence type="inferred from homology"/>
<gene>
    <name evidence="7" type="ORF">QNA12_01155</name>
</gene>
<dbReference type="RefSeq" id="WP_264497314.1">
    <property type="nucleotide sequence ID" value="NZ_CP109947.1"/>
</dbReference>
<evidence type="ECO:0000256" key="1">
    <source>
        <dbReference type="ARBA" id="ARBA00004141"/>
    </source>
</evidence>
<evidence type="ECO:0000256" key="2">
    <source>
        <dbReference type="ARBA" id="ARBA00007375"/>
    </source>
</evidence>
<evidence type="ECO:0000256" key="4">
    <source>
        <dbReference type="ARBA" id="ARBA00022989"/>
    </source>
</evidence>
<keyword evidence="4 6" id="KW-1133">Transmembrane helix</keyword>
<evidence type="ECO:0000256" key="6">
    <source>
        <dbReference type="SAM" id="Phobius"/>
    </source>
</evidence>
<dbReference type="PANTHER" id="PTHR31885:SF6">
    <property type="entry name" value="GH04784P"/>
    <property type="match status" value="1"/>
</dbReference>
<keyword evidence="5 6" id="KW-0472">Membrane</keyword>
<feature type="transmembrane region" description="Helical" evidence="6">
    <location>
        <begin position="76"/>
        <end position="97"/>
    </location>
</feature>
<organism evidence="7 8">
    <name type="scientific">Pectobacterium cacticida</name>
    <dbReference type="NCBI Taxonomy" id="69221"/>
    <lineage>
        <taxon>Bacteria</taxon>
        <taxon>Pseudomonadati</taxon>
        <taxon>Pseudomonadota</taxon>
        <taxon>Gammaproteobacteria</taxon>
        <taxon>Enterobacterales</taxon>
        <taxon>Pectobacteriaceae</taxon>
        <taxon>Pectobacterium</taxon>
    </lineage>
</organism>
<evidence type="ECO:0000256" key="3">
    <source>
        <dbReference type="ARBA" id="ARBA00022692"/>
    </source>
</evidence>
<keyword evidence="8" id="KW-1185">Reference proteome</keyword>
<accession>A0ABZ2GCF7</accession>
<dbReference type="EMBL" id="CP125967">
    <property type="protein sequence ID" value="WWO38674.1"/>
    <property type="molecule type" value="Genomic_DNA"/>
</dbReference>
<reference evidence="7 8" key="1">
    <citation type="journal article" date="2024" name="Front. Plant Sci.">
        <title>Comprehensive phenomic and genomic studies of the species, Pectobacterium cacticida and proposal for reclassification as Alcorniella cacticida comb. nov.</title>
        <authorList>
            <person name="Jonca J."/>
            <person name="Pirhonen M."/>
            <person name="Waleron M.M."/>
            <person name="Gawor J."/>
            <person name="Mrozik A."/>
            <person name="Smoktunowicz M."/>
            <person name="Waleron K."/>
            <person name="Waleron M."/>
        </authorList>
    </citation>
    <scope>NUCLEOTIDE SEQUENCE [LARGE SCALE GENOMIC DNA]</scope>
    <source>
        <strain evidence="7 8">DPMP6</strain>
    </source>
</reference>
<feature type="transmembrane region" description="Helical" evidence="6">
    <location>
        <begin position="103"/>
        <end position="124"/>
    </location>
</feature>